<reference evidence="1 2" key="1">
    <citation type="submission" date="2018-08" db="EMBL/GenBank/DDBJ databases">
        <title>A genome reference for cultivated species of the human gut microbiota.</title>
        <authorList>
            <person name="Zou Y."/>
            <person name="Xue W."/>
            <person name="Luo G."/>
        </authorList>
    </citation>
    <scope>NUCLEOTIDE SEQUENCE [LARGE SCALE GENOMIC DNA]</scope>
    <source>
        <strain evidence="1 2">AM40-30BH</strain>
    </source>
</reference>
<dbReference type="RefSeq" id="WP_122200718.1">
    <property type="nucleotide sequence ID" value="NZ_CABJFV010000001.1"/>
</dbReference>
<sequence>MNSLESEVSALSTLADELLYLGIDDTPIYSDDFTRLNHEVFQKANALYHQRGSTFEEEASLCLALLKGYNATIYNDGDKEERIQTILNRCWEVLEHLSASLLKVQLLTYCYGEVFEEELAKEAHQIMDSWENKVLSEEELKVIELLQTMRDNRYPCSEIESI</sequence>
<comment type="caution">
    <text evidence="1">The sequence shown here is derived from an EMBL/GenBank/DDBJ whole genome shotgun (WGS) entry which is preliminary data.</text>
</comment>
<protein>
    <submittedName>
        <fullName evidence="1">Transcriptional regulator</fullName>
    </submittedName>
</protein>
<evidence type="ECO:0000313" key="2">
    <source>
        <dbReference type="Proteomes" id="UP000284379"/>
    </source>
</evidence>
<dbReference type="Gene3D" id="1.25.40.810">
    <property type="entry name" value="UpxZ"/>
    <property type="match status" value="1"/>
</dbReference>
<name>A0A413VY35_9BACE</name>
<dbReference type="Pfam" id="PF06603">
    <property type="entry name" value="UpxZ"/>
    <property type="match status" value="1"/>
</dbReference>
<dbReference type="InterPro" id="IPR010570">
    <property type="entry name" value="UpxZ_fam"/>
</dbReference>
<dbReference type="EMBL" id="QSGO01000001">
    <property type="protein sequence ID" value="RHB38496.1"/>
    <property type="molecule type" value="Genomic_DNA"/>
</dbReference>
<organism evidence="1 2">
    <name type="scientific">Bacteroides nordii</name>
    <dbReference type="NCBI Taxonomy" id="291645"/>
    <lineage>
        <taxon>Bacteria</taxon>
        <taxon>Pseudomonadati</taxon>
        <taxon>Bacteroidota</taxon>
        <taxon>Bacteroidia</taxon>
        <taxon>Bacteroidales</taxon>
        <taxon>Bacteroidaceae</taxon>
        <taxon>Bacteroides</taxon>
    </lineage>
</organism>
<dbReference type="InterPro" id="IPR038533">
    <property type="entry name" value="UpxZ_sf"/>
</dbReference>
<accession>A0A413VY35</accession>
<evidence type="ECO:0000313" key="1">
    <source>
        <dbReference type="EMBL" id="RHB38496.1"/>
    </source>
</evidence>
<gene>
    <name evidence="1" type="ORF">DW888_01400</name>
</gene>
<dbReference type="Proteomes" id="UP000284379">
    <property type="component" value="Unassembled WGS sequence"/>
</dbReference>
<dbReference type="AlphaFoldDB" id="A0A413VY35"/>
<proteinExistence type="predicted"/>